<evidence type="ECO:0000256" key="1">
    <source>
        <dbReference type="ARBA" id="ARBA00022737"/>
    </source>
</evidence>
<sequence length="497" mass="53175">MFTGTLAAHNKRFIASASFQWTPWSAWTNCDATCDVTGSHTKTRQCEDMDNDGEMSDIINCMGASSGGDDKRRRKRGSTKVIQTETKPCNATGCHVNGGWSNWSYWSDCSTPSGSGFQSRVRACDNPRPQHGGQTCLGDSHQSVVCHVNEWSIWGTWTPCDVTCGTGHRSRSRTCQTGNDCTGMQTGTSLCEMPSYGSWGAWTMYSTCSQSCGEGVSVRTRRCDNPAPGNGGAPCNGLAHQFVICNEGPCPIDGGWSNWTASTCSVTCGQGVQAHFRNCNNPTPQHGGQACMGDHLKFNHCGAPCAVDGVWSTWTNWTTCSVTSGSGLRVRMRLCANPAPKNGGVACAGASNETALCTDGSWSPWSNLTECSVTCGKGTQSRTRLCDSPAPQHGGTSCSGNDTEIVDCDRTVCPIDGGWSNYTSQPCSVTCGDGVTIAIRNCNNPSPAYGGQDCEGLSHKFEHCNIRPCPSVTAEQGAYTSYRPGYMHHRLAFNIFK</sequence>
<proteinExistence type="predicted"/>
<dbReference type="PANTHER" id="PTHR22906">
    <property type="entry name" value="PROPERDIN"/>
    <property type="match status" value="1"/>
</dbReference>
<keyword evidence="2" id="KW-1015">Disulfide bond</keyword>
<evidence type="ECO:0000313" key="4">
    <source>
        <dbReference type="Proteomes" id="UP001164746"/>
    </source>
</evidence>
<dbReference type="InterPro" id="IPR052065">
    <property type="entry name" value="Compl_asym_regulator"/>
</dbReference>
<reference evidence="3" key="1">
    <citation type="submission" date="2022-11" db="EMBL/GenBank/DDBJ databases">
        <title>Centuries of genome instability and evolution in soft-shell clam transmissible cancer (bioRxiv).</title>
        <authorList>
            <person name="Hart S.F.M."/>
            <person name="Yonemitsu M.A."/>
            <person name="Giersch R.M."/>
            <person name="Beal B.F."/>
            <person name="Arriagada G."/>
            <person name="Davis B.W."/>
            <person name="Ostrander E.A."/>
            <person name="Goff S.P."/>
            <person name="Metzger M.J."/>
        </authorList>
    </citation>
    <scope>NUCLEOTIDE SEQUENCE</scope>
    <source>
        <strain evidence="3">MELC-2E11</strain>
        <tissue evidence="3">Siphon/mantle</tissue>
    </source>
</reference>
<organism evidence="3 4">
    <name type="scientific">Mya arenaria</name>
    <name type="common">Soft-shell clam</name>
    <dbReference type="NCBI Taxonomy" id="6604"/>
    <lineage>
        <taxon>Eukaryota</taxon>
        <taxon>Metazoa</taxon>
        <taxon>Spiralia</taxon>
        <taxon>Lophotrochozoa</taxon>
        <taxon>Mollusca</taxon>
        <taxon>Bivalvia</taxon>
        <taxon>Autobranchia</taxon>
        <taxon>Heteroconchia</taxon>
        <taxon>Euheterodonta</taxon>
        <taxon>Imparidentia</taxon>
        <taxon>Neoheterodontei</taxon>
        <taxon>Myida</taxon>
        <taxon>Myoidea</taxon>
        <taxon>Myidae</taxon>
        <taxon>Mya</taxon>
    </lineage>
</organism>
<dbReference type="InterPro" id="IPR000884">
    <property type="entry name" value="TSP1_rpt"/>
</dbReference>
<accession>A0ABY7EP92</accession>
<dbReference type="PANTHER" id="PTHR22906:SF21">
    <property type="entry name" value="SEMA DOMAIN-CONTAINING PROTEIN"/>
    <property type="match status" value="1"/>
</dbReference>
<dbReference type="SMART" id="SM00209">
    <property type="entry name" value="TSP1"/>
    <property type="match status" value="8"/>
</dbReference>
<gene>
    <name evidence="3" type="ORF">MAR_035840</name>
</gene>
<dbReference type="Proteomes" id="UP001164746">
    <property type="component" value="Chromosome 7"/>
</dbReference>
<keyword evidence="1" id="KW-0677">Repeat</keyword>
<dbReference type="PRINTS" id="PR01705">
    <property type="entry name" value="TSP1REPEAT"/>
</dbReference>
<evidence type="ECO:0000313" key="3">
    <source>
        <dbReference type="EMBL" id="WAR10764.1"/>
    </source>
</evidence>
<protein>
    <submittedName>
        <fullName evidence="3">CADN-like protein</fullName>
    </submittedName>
</protein>
<dbReference type="EMBL" id="CP111018">
    <property type="protein sequence ID" value="WAR10764.1"/>
    <property type="molecule type" value="Genomic_DNA"/>
</dbReference>
<keyword evidence="4" id="KW-1185">Reference proteome</keyword>
<name>A0ABY7EP92_MYAAR</name>
<dbReference type="Gene3D" id="2.20.100.10">
    <property type="entry name" value="Thrombospondin type-1 (TSP1) repeat"/>
    <property type="match status" value="8"/>
</dbReference>
<dbReference type="InterPro" id="IPR036383">
    <property type="entry name" value="TSP1_rpt_sf"/>
</dbReference>
<dbReference type="Pfam" id="PF00090">
    <property type="entry name" value="TSP_1"/>
    <property type="match status" value="8"/>
</dbReference>
<dbReference type="SUPFAM" id="SSF82895">
    <property type="entry name" value="TSP-1 type 1 repeat"/>
    <property type="match status" value="8"/>
</dbReference>
<evidence type="ECO:0000256" key="2">
    <source>
        <dbReference type="ARBA" id="ARBA00023157"/>
    </source>
</evidence>
<dbReference type="PROSITE" id="PS50092">
    <property type="entry name" value="TSP1"/>
    <property type="match status" value="8"/>
</dbReference>